<evidence type="ECO:0000256" key="5">
    <source>
        <dbReference type="ARBA" id="ARBA00022729"/>
    </source>
</evidence>
<dbReference type="InterPro" id="IPR012910">
    <property type="entry name" value="Plug_dom"/>
</dbReference>
<dbReference type="EMBL" id="CP001100">
    <property type="protein sequence ID" value="ACF12519.1"/>
    <property type="molecule type" value="Genomic_DNA"/>
</dbReference>
<keyword evidence="8 9" id="KW-0998">Cell outer membrane</keyword>
<dbReference type="Pfam" id="PF00593">
    <property type="entry name" value="TonB_dep_Rec_b-barrel"/>
    <property type="match status" value="1"/>
</dbReference>
<evidence type="ECO:0000256" key="4">
    <source>
        <dbReference type="ARBA" id="ARBA00022692"/>
    </source>
</evidence>
<dbReference type="InterPro" id="IPR010917">
    <property type="entry name" value="TonB_rcpt_CS"/>
</dbReference>
<dbReference type="Pfam" id="PF07715">
    <property type="entry name" value="Plug"/>
    <property type="match status" value="1"/>
</dbReference>
<name>B3QSC8_CHLT3</name>
<dbReference type="PROSITE" id="PS01156">
    <property type="entry name" value="TONB_DEPENDENT_REC_2"/>
    <property type="match status" value="1"/>
</dbReference>
<feature type="domain" description="TonB-dependent receptor-like beta-barrel" evidence="11">
    <location>
        <begin position="196"/>
        <end position="603"/>
    </location>
</feature>
<sequence length="635" mass="70805">MLEPKVFTSDPIIVTSKHTHNKFEEITEKSSVLEGQALQKELSQSLAATLKNETGLAMRSMGPAPSRPVIRGLGSDRVLISEDGNRTTDLSSTSPDHAVTVDPFTIERLEVIRGPKVLLQSPTTIGGVINAVRHEIPQELRETVSGTLGAYGETANSGYLTAATLEVPLNPFMIRGEISRRKTGDISTPIGTLGNSESENLNYSVGGSYIWDYGFVGASMRDFNLDYGIPGGFVGAHPNGVSIEMQKQVRNVKSRINLNMERLENIEIHLTNSYYRHKELESNNSVGADFRIRNNYGFVNLNHLALGFLEKGTVGFWMDSRDFDIGGNVFTPSSKSLHLAGYVYESFTLNRVNLEFAARYNFDNIRPDAEDPDSRIGNIRERTFHTYSLSFSALYQLTETFSFGGNLSKSSRVPTIEELYSEGPHLAAYSYEVGNPDLDAESGVGSELFMYYKSASVYVLGTAFLNYLSSYIIPRNTGETNWRLILPVYQTYGVDALFFGSEFDLEWYLSPKWTFQTSASYTNGSFASSGKPLPWIPPLKGKVGISYSNAPITLNLNTEWAANQYRVDEFEDPTDGYAILNASALYALTLGKQVHHFSLSADNIFDTEYRNHLSRVKSIMPEAGRNFRFTYKMFF</sequence>
<evidence type="ECO:0000259" key="12">
    <source>
        <dbReference type="Pfam" id="PF07715"/>
    </source>
</evidence>
<evidence type="ECO:0000256" key="6">
    <source>
        <dbReference type="ARBA" id="ARBA00023077"/>
    </source>
</evidence>
<accession>B3QSC8</accession>
<dbReference type="PANTHER" id="PTHR30069">
    <property type="entry name" value="TONB-DEPENDENT OUTER MEMBRANE RECEPTOR"/>
    <property type="match status" value="1"/>
</dbReference>
<dbReference type="eggNOG" id="COG4771">
    <property type="taxonomic scope" value="Bacteria"/>
</dbReference>
<dbReference type="STRING" id="517418.Ctha_0048"/>
<evidence type="ECO:0000256" key="3">
    <source>
        <dbReference type="ARBA" id="ARBA00022452"/>
    </source>
</evidence>
<dbReference type="InterPro" id="IPR000531">
    <property type="entry name" value="Beta-barrel_TonB"/>
</dbReference>
<evidence type="ECO:0000256" key="1">
    <source>
        <dbReference type="ARBA" id="ARBA00004571"/>
    </source>
</evidence>
<dbReference type="InterPro" id="IPR036942">
    <property type="entry name" value="Beta-barrel_TonB_sf"/>
</dbReference>
<evidence type="ECO:0000313" key="14">
    <source>
        <dbReference type="Proteomes" id="UP000001208"/>
    </source>
</evidence>
<dbReference type="PANTHER" id="PTHR30069:SF40">
    <property type="entry name" value="TONB-DEPENDENT RECEPTOR NMB0964-RELATED"/>
    <property type="match status" value="1"/>
</dbReference>
<evidence type="ECO:0000259" key="11">
    <source>
        <dbReference type="Pfam" id="PF00593"/>
    </source>
</evidence>
<dbReference type="Gene3D" id="2.40.170.20">
    <property type="entry name" value="TonB-dependent receptor, beta-barrel domain"/>
    <property type="match status" value="1"/>
</dbReference>
<dbReference type="SUPFAM" id="SSF56935">
    <property type="entry name" value="Porins"/>
    <property type="match status" value="1"/>
</dbReference>
<dbReference type="Gene3D" id="2.170.130.10">
    <property type="entry name" value="TonB-dependent receptor, plug domain"/>
    <property type="match status" value="1"/>
</dbReference>
<evidence type="ECO:0000313" key="13">
    <source>
        <dbReference type="EMBL" id="ACF12519.1"/>
    </source>
</evidence>
<evidence type="ECO:0000256" key="9">
    <source>
        <dbReference type="PROSITE-ProRule" id="PRU01360"/>
    </source>
</evidence>
<evidence type="ECO:0000256" key="7">
    <source>
        <dbReference type="ARBA" id="ARBA00023136"/>
    </source>
</evidence>
<dbReference type="PROSITE" id="PS52016">
    <property type="entry name" value="TONB_DEPENDENT_REC_3"/>
    <property type="match status" value="1"/>
</dbReference>
<keyword evidence="7 9" id="KW-0472">Membrane</keyword>
<evidence type="ECO:0000256" key="10">
    <source>
        <dbReference type="RuleBase" id="RU003357"/>
    </source>
</evidence>
<dbReference type="AlphaFoldDB" id="B3QSC8"/>
<dbReference type="GO" id="GO:0044718">
    <property type="term" value="P:siderophore transmembrane transport"/>
    <property type="evidence" value="ECO:0007669"/>
    <property type="project" value="TreeGrafter"/>
</dbReference>
<dbReference type="HOGENOM" id="CLU_008287_10_1_10"/>
<dbReference type="InterPro" id="IPR037066">
    <property type="entry name" value="Plug_dom_sf"/>
</dbReference>
<dbReference type="Proteomes" id="UP000001208">
    <property type="component" value="Chromosome"/>
</dbReference>
<keyword evidence="5" id="KW-0732">Signal</keyword>
<organism evidence="13 14">
    <name type="scientific">Chloroherpeton thalassium (strain ATCC 35110 / GB-78)</name>
    <dbReference type="NCBI Taxonomy" id="517418"/>
    <lineage>
        <taxon>Bacteria</taxon>
        <taxon>Pseudomonadati</taxon>
        <taxon>Chlorobiota</taxon>
        <taxon>Chlorobiia</taxon>
        <taxon>Chlorobiales</taxon>
        <taxon>Chloroherpetonaceae</taxon>
        <taxon>Chloroherpeton</taxon>
    </lineage>
</organism>
<proteinExistence type="inferred from homology"/>
<comment type="subcellular location">
    <subcellularLocation>
        <location evidence="1 9">Cell outer membrane</location>
        <topology evidence="1 9">Multi-pass membrane protein</topology>
    </subcellularLocation>
</comment>
<reference evidence="13 14" key="1">
    <citation type="submission" date="2008-06" db="EMBL/GenBank/DDBJ databases">
        <title>Complete sequence of Chloroherpeton thalassium ATCC 35110.</title>
        <authorList>
            <consortium name="US DOE Joint Genome Institute"/>
            <person name="Lucas S."/>
            <person name="Copeland A."/>
            <person name="Lapidus A."/>
            <person name="Glavina del Rio T."/>
            <person name="Dalin E."/>
            <person name="Tice H."/>
            <person name="Bruce D."/>
            <person name="Goodwin L."/>
            <person name="Pitluck S."/>
            <person name="Schmutz J."/>
            <person name="Larimer F."/>
            <person name="Land M."/>
            <person name="Hauser L."/>
            <person name="Kyrpides N."/>
            <person name="Mikhailova N."/>
            <person name="Liu Z."/>
            <person name="Li T."/>
            <person name="Zhao F."/>
            <person name="Overmann J."/>
            <person name="Bryant D.A."/>
            <person name="Richardson P."/>
        </authorList>
    </citation>
    <scope>NUCLEOTIDE SEQUENCE [LARGE SCALE GENOMIC DNA]</scope>
    <source>
        <strain evidence="14">ATCC 35110 / GB-78</strain>
    </source>
</reference>
<keyword evidence="2 9" id="KW-0813">Transport</keyword>
<keyword evidence="3 9" id="KW-1134">Transmembrane beta strand</keyword>
<dbReference type="InterPro" id="IPR039426">
    <property type="entry name" value="TonB-dep_rcpt-like"/>
</dbReference>
<protein>
    <submittedName>
        <fullName evidence="13">TonB-dependent receptor</fullName>
    </submittedName>
</protein>
<keyword evidence="4 9" id="KW-0812">Transmembrane</keyword>
<keyword evidence="14" id="KW-1185">Reference proteome</keyword>
<gene>
    <name evidence="13" type="ordered locus">Ctha_0048</name>
</gene>
<dbReference type="GO" id="GO:0009279">
    <property type="term" value="C:cell outer membrane"/>
    <property type="evidence" value="ECO:0007669"/>
    <property type="project" value="UniProtKB-SubCell"/>
</dbReference>
<comment type="similarity">
    <text evidence="9 10">Belongs to the TonB-dependent receptor family.</text>
</comment>
<dbReference type="GO" id="GO:0015344">
    <property type="term" value="F:siderophore uptake transmembrane transporter activity"/>
    <property type="evidence" value="ECO:0007669"/>
    <property type="project" value="TreeGrafter"/>
</dbReference>
<dbReference type="KEGG" id="cts:Ctha_0048"/>
<feature type="domain" description="TonB-dependent receptor plug" evidence="12">
    <location>
        <begin position="25"/>
        <end position="128"/>
    </location>
</feature>
<keyword evidence="13" id="KW-0675">Receptor</keyword>
<evidence type="ECO:0000256" key="2">
    <source>
        <dbReference type="ARBA" id="ARBA00022448"/>
    </source>
</evidence>
<keyword evidence="6 10" id="KW-0798">TonB box</keyword>
<evidence type="ECO:0000256" key="8">
    <source>
        <dbReference type="ARBA" id="ARBA00023237"/>
    </source>
</evidence>